<reference evidence="2 3" key="1">
    <citation type="submission" date="2020-05" db="EMBL/GenBank/DDBJ databases">
        <title>Identification and distribution of gene clusters putatively required for synthesis of sphingolipid metabolism inhibitors in phylogenetically diverse species of the filamentous fungus Fusarium.</title>
        <authorList>
            <person name="Kim H.-S."/>
            <person name="Busman M."/>
            <person name="Brown D.W."/>
            <person name="Divon H."/>
            <person name="Uhlig S."/>
            <person name="Proctor R.H."/>
        </authorList>
    </citation>
    <scope>NUCLEOTIDE SEQUENCE [LARGE SCALE GENOMIC DNA]</scope>
    <source>
        <strain evidence="2 3">NRRL 25311</strain>
    </source>
</reference>
<dbReference type="Proteomes" id="UP000562682">
    <property type="component" value="Unassembled WGS sequence"/>
</dbReference>
<evidence type="ECO:0000256" key="1">
    <source>
        <dbReference type="SAM" id="MobiDB-lite"/>
    </source>
</evidence>
<protein>
    <submittedName>
        <fullName evidence="2">Uncharacterized protein</fullName>
    </submittedName>
</protein>
<dbReference type="EMBL" id="JAAOAK010000091">
    <property type="protein sequence ID" value="KAF5690168.1"/>
    <property type="molecule type" value="Genomic_DNA"/>
</dbReference>
<accession>A0A8H5XBW9</accession>
<keyword evidence="3" id="KW-1185">Reference proteome</keyword>
<evidence type="ECO:0000313" key="3">
    <source>
        <dbReference type="Proteomes" id="UP000562682"/>
    </source>
</evidence>
<feature type="region of interest" description="Disordered" evidence="1">
    <location>
        <begin position="127"/>
        <end position="319"/>
    </location>
</feature>
<sequence length="337" mass="35375">MTVFTETIVTYVTVDTVNPGLMVTTYVSIDLLYIPCGCEEQVYPSVEMTTITCPCRACGSQGENTVTLTVPEAACQSTGYGYPLAQLPSGWIGGYETDSSGNRFVVAQPTSGPQNDLHSYFSIPVQGSRVTSSSKQATGKPSIPNEGSTEPSDNNQSPSAEDEGFYPSHPAAANSNQQGSDYSNRSGSKIVTTPAPQPGNPTNPSGSYQGPGNESGNRPGSETSKGSEYVEPSNSREGSENFTNSENETATMSTSKPKMEVRPSGSSNQPQVASTLETKTGEISKEMSGPESTQTLSASGSEESGKSPLTVSEANGNRDMPWTMIVGKLVIGIVLVL</sequence>
<dbReference type="AlphaFoldDB" id="A0A8H5XBW9"/>
<organism evidence="2 3">
    <name type="scientific">Fusarium denticulatum</name>
    <dbReference type="NCBI Taxonomy" id="48507"/>
    <lineage>
        <taxon>Eukaryota</taxon>
        <taxon>Fungi</taxon>
        <taxon>Dikarya</taxon>
        <taxon>Ascomycota</taxon>
        <taxon>Pezizomycotina</taxon>
        <taxon>Sordariomycetes</taxon>
        <taxon>Hypocreomycetidae</taxon>
        <taxon>Hypocreales</taxon>
        <taxon>Nectriaceae</taxon>
        <taxon>Fusarium</taxon>
        <taxon>Fusarium fujikuroi species complex</taxon>
    </lineage>
</organism>
<comment type="caution">
    <text evidence="2">The sequence shown here is derived from an EMBL/GenBank/DDBJ whole genome shotgun (WGS) entry which is preliminary data.</text>
</comment>
<feature type="compositionally biased region" description="Polar residues" evidence="1">
    <location>
        <begin position="290"/>
        <end position="315"/>
    </location>
</feature>
<proteinExistence type="predicted"/>
<name>A0A8H5XBW9_9HYPO</name>
<feature type="compositionally biased region" description="Polar residues" evidence="1">
    <location>
        <begin position="202"/>
        <end position="256"/>
    </location>
</feature>
<feature type="compositionally biased region" description="Polar residues" evidence="1">
    <location>
        <begin position="128"/>
        <end position="159"/>
    </location>
</feature>
<evidence type="ECO:0000313" key="2">
    <source>
        <dbReference type="EMBL" id="KAF5690168.1"/>
    </source>
</evidence>
<feature type="compositionally biased region" description="Polar residues" evidence="1">
    <location>
        <begin position="173"/>
        <end position="191"/>
    </location>
</feature>
<gene>
    <name evidence="2" type="ORF">FDENT_4058</name>
</gene>
<feature type="compositionally biased region" description="Polar residues" evidence="1">
    <location>
        <begin position="264"/>
        <end position="278"/>
    </location>
</feature>